<reference evidence="1 2" key="1">
    <citation type="submission" date="2024-02" db="EMBL/GenBank/DDBJ databases">
        <title>Roseovarius strain W115 nov., isolated from a marine algae.</title>
        <authorList>
            <person name="Lee M.W."/>
            <person name="Lee J.K."/>
            <person name="Kim J.M."/>
            <person name="Choi D.G."/>
            <person name="Baek J.H."/>
            <person name="Bayburt H."/>
            <person name="Jung J.J."/>
            <person name="Han D.M."/>
            <person name="Jeon C.O."/>
        </authorList>
    </citation>
    <scope>NUCLEOTIDE SEQUENCE [LARGE SCALE GENOMIC DNA]</scope>
    <source>
        <strain evidence="1 2">W115</strain>
    </source>
</reference>
<name>A0ABZ2TAL7_9RHOB</name>
<evidence type="ECO:0000313" key="2">
    <source>
        <dbReference type="Proteomes" id="UP001281305"/>
    </source>
</evidence>
<keyword evidence="2" id="KW-1185">Reference proteome</keyword>
<dbReference type="EMBL" id="CP146606">
    <property type="protein sequence ID" value="WYK16737.1"/>
    <property type="molecule type" value="Genomic_DNA"/>
</dbReference>
<proteinExistence type="predicted"/>
<protein>
    <submittedName>
        <fullName evidence="1">Uncharacterized protein</fullName>
    </submittedName>
</protein>
<accession>A0ABZ2TAL7</accession>
<evidence type="ECO:0000313" key="1">
    <source>
        <dbReference type="EMBL" id="WYK16737.1"/>
    </source>
</evidence>
<dbReference type="RefSeq" id="WP_317056806.1">
    <property type="nucleotide sequence ID" value="NZ_CP146606.1"/>
</dbReference>
<sequence>MPTNPTEIRDFVMRERELALSEREWKFRLQGYGYDIRNTDEGTVVTSLIGGREICTLGAAA</sequence>
<dbReference type="Proteomes" id="UP001281305">
    <property type="component" value="Chromosome"/>
</dbReference>
<organism evidence="1 2">
    <name type="scientific">Roseovarius rhodophyticola</name>
    <dbReference type="NCBI Taxonomy" id="3080827"/>
    <lineage>
        <taxon>Bacteria</taxon>
        <taxon>Pseudomonadati</taxon>
        <taxon>Pseudomonadota</taxon>
        <taxon>Alphaproteobacteria</taxon>
        <taxon>Rhodobacterales</taxon>
        <taxon>Roseobacteraceae</taxon>
        <taxon>Roseovarius</taxon>
    </lineage>
</organism>
<gene>
    <name evidence="1" type="ORF">RZS32_009840</name>
</gene>